<dbReference type="PANTHER" id="PTHR35807:SF1">
    <property type="entry name" value="TRANSCRIPTIONAL REGULATOR REDD"/>
    <property type="match status" value="1"/>
</dbReference>
<keyword evidence="5" id="KW-1185">Reference proteome</keyword>
<reference evidence="4 5" key="1">
    <citation type="submission" date="2024-03" db="EMBL/GenBank/DDBJ databases">
        <title>Rhodococcus navarretei sp. nov. and Pseudarthrobacter quantumdoti sp. nov., two new species with the ability to biosynthesize Quantum Dots isolated from soil samples at Union Glacier, Antarctica.</title>
        <authorList>
            <person name="Vargas M."/>
        </authorList>
    </citation>
    <scope>NUCLEOTIDE SEQUENCE [LARGE SCALE GENOMIC DNA]</scope>
    <source>
        <strain evidence="4 5">RC-2-3</strain>
    </source>
</reference>
<dbReference type="RefSeq" id="WP_406638182.1">
    <property type="nucleotide sequence ID" value="NZ_CP148033.1"/>
</dbReference>
<dbReference type="Proteomes" id="UP001623384">
    <property type="component" value="Chromosome"/>
</dbReference>
<evidence type="ECO:0000256" key="2">
    <source>
        <dbReference type="ARBA" id="ARBA00023163"/>
    </source>
</evidence>
<dbReference type="EMBL" id="CP148033">
    <property type="protein sequence ID" value="WXK94928.1"/>
    <property type="molecule type" value="Genomic_DNA"/>
</dbReference>
<evidence type="ECO:0000256" key="1">
    <source>
        <dbReference type="ARBA" id="ARBA00023015"/>
    </source>
</evidence>
<gene>
    <name evidence="4" type="ORF">WHH00_09060</name>
</gene>
<accession>A0ABZ2RE61</accession>
<feature type="domain" description="Bacterial transcriptional activator" evidence="3">
    <location>
        <begin position="104"/>
        <end position="242"/>
    </location>
</feature>
<dbReference type="InterPro" id="IPR051677">
    <property type="entry name" value="AfsR-DnrI-RedD_regulator"/>
</dbReference>
<sequence length="270" mass="30008">MYRNQVPMDDDGYGEIKLDLLGSWCLRRDGVVVHVATRQQRLIAALAIKGPRLRNYLVGLLWPEYPDSKALESLRVSVHLTSRQVQGLIVNEGRLLSLNDQVDVDLNRIRAQARALGQAGFGAGAGSLLDELRDAQLLPGWYEDWVVFEQSHLQQDRLRIFTDIAARSLALGDCGMAREAAEAAVGIEPLYENAVGLLIRAELQRGNPAAALRAYERYREQLQEDMGLMPAEPVRELLAAVLERQQNVVKERLVPAGDSWLGGQPALNHS</sequence>
<dbReference type="SUPFAM" id="SSF48452">
    <property type="entry name" value="TPR-like"/>
    <property type="match status" value="1"/>
</dbReference>
<name>A0ABZ2RE61_9MICC</name>
<dbReference type="Pfam" id="PF03704">
    <property type="entry name" value="BTAD"/>
    <property type="match status" value="1"/>
</dbReference>
<dbReference type="InterPro" id="IPR036388">
    <property type="entry name" value="WH-like_DNA-bd_sf"/>
</dbReference>
<protein>
    <submittedName>
        <fullName evidence="4">BTAD domain-containing putative transcriptional regulator</fullName>
    </submittedName>
</protein>
<dbReference type="Gene3D" id="1.25.40.10">
    <property type="entry name" value="Tetratricopeptide repeat domain"/>
    <property type="match status" value="1"/>
</dbReference>
<evidence type="ECO:0000313" key="4">
    <source>
        <dbReference type="EMBL" id="WXK94928.1"/>
    </source>
</evidence>
<evidence type="ECO:0000313" key="5">
    <source>
        <dbReference type="Proteomes" id="UP001623384"/>
    </source>
</evidence>
<dbReference type="SMART" id="SM01043">
    <property type="entry name" value="BTAD"/>
    <property type="match status" value="1"/>
</dbReference>
<dbReference type="Gene3D" id="1.10.10.10">
    <property type="entry name" value="Winged helix-like DNA-binding domain superfamily/Winged helix DNA-binding domain"/>
    <property type="match status" value="1"/>
</dbReference>
<dbReference type="InterPro" id="IPR005158">
    <property type="entry name" value="BTAD"/>
</dbReference>
<organism evidence="4 5">
    <name type="scientific">Pseudarthrobacter quantipunctorum</name>
    <dbReference type="NCBI Taxonomy" id="3128980"/>
    <lineage>
        <taxon>Bacteria</taxon>
        <taxon>Bacillati</taxon>
        <taxon>Actinomycetota</taxon>
        <taxon>Actinomycetes</taxon>
        <taxon>Micrococcales</taxon>
        <taxon>Micrococcaceae</taxon>
        <taxon>Pseudarthrobacter</taxon>
    </lineage>
</organism>
<evidence type="ECO:0000259" key="3">
    <source>
        <dbReference type="SMART" id="SM01043"/>
    </source>
</evidence>
<proteinExistence type="predicted"/>
<keyword evidence="2" id="KW-0804">Transcription</keyword>
<dbReference type="PANTHER" id="PTHR35807">
    <property type="entry name" value="TRANSCRIPTIONAL REGULATOR REDD-RELATED"/>
    <property type="match status" value="1"/>
</dbReference>
<keyword evidence="1" id="KW-0805">Transcription regulation</keyword>
<dbReference type="InterPro" id="IPR011990">
    <property type="entry name" value="TPR-like_helical_dom_sf"/>
</dbReference>